<reference evidence="5" key="1">
    <citation type="journal article" date="2019" name="Int. J. Syst. Evol. Microbiol.">
        <title>The Global Catalogue of Microorganisms (GCM) 10K type strain sequencing project: providing services to taxonomists for standard genome sequencing and annotation.</title>
        <authorList>
            <consortium name="The Broad Institute Genomics Platform"/>
            <consortium name="The Broad Institute Genome Sequencing Center for Infectious Disease"/>
            <person name="Wu L."/>
            <person name="Ma J."/>
        </authorList>
    </citation>
    <scope>NUCLEOTIDE SEQUENCE [LARGE SCALE GENOMIC DNA]</scope>
    <source>
        <strain evidence="5">PCU 347</strain>
    </source>
</reference>
<dbReference type="SUPFAM" id="SSF101478">
    <property type="entry name" value="ADP-ribosylglycohydrolase"/>
    <property type="match status" value="1"/>
</dbReference>
<dbReference type="Pfam" id="PF03747">
    <property type="entry name" value="ADP_ribosyl_GH"/>
    <property type="match status" value="1"/>
</dbReference>
<dbReference type="InterPro" id="IPR005502">
    <property type="entry name" value="Ribosyl_crysJ1"/>
</dbReference>
<evidence type="ECO:0000256" key="1">
    <source>
        <dbReference type="ARBA" id="ARBA00010702"/>
    </source>
</evidence>
<feature type="region of interest" description="Disordered" evidence="3">
    <location>
        <begin position="115"/>
        <end position="134"/>
    </location>
</feature>
<accession>A0ABV8TG85</accession>
<dbReference type="PANTHER" id="PTHR16222:SF24">
    <property type="entry name" value="ADP-RIBOSYLHYDROLASE ARH3"/>
    <property type="match status" value="1"/>
</dbReference>
<dbReference type="RefSeq" id="WP_381740150.1">
    <property type="nucleotide sequence ID" value="NZ_JBHSDP010000015.1"/>
</dbReference>
<evidence type="ECO:0000313" key="5">
    <source>
        <dbReference type="Proteomes" id="UP001595824"/>
    </source>
</evidence>
<evidence type="ECO:0000313" key="4">
    <source>
        <dbReference type="EMBL" id="MFC4329616.1"/>
    </source>
</evidence>
<proteinExistence type="inferred from homology"/>
<comment type="similarity">
    <text evidence="1">Belongs to the ADP-ribosylglycohydrolase family.</text>
</comment>
<evidence type="ECO:0000256" key="2">
    <source>
        <dbReference type="ARBA" id="ARBA00022801"/>
    </source>
</evidence>
<dbReference type="InterPro" id="IPR036705">
    <property type="entry name" value="Ribosyl_crysJ1_sf"/>
</dbReference>
<protein>
    <submittedName>
        <fullName evidence="4">ADP-ribosylglycohydrolase family protein</fullName>
    </submittedName>
</protein>
<keyword evidence="5" id="KW-1185">Reference proteome</keyword>
<dbReference type="Proteomes" id="UP001595824">
    <property type="component" value="Unassembled WGS sequence"/>
</dbReference>
<keyword evidence="2" id="KW-0378">Hydrolase</keyword>
<name>A0ABV8TG85_9ACTN</name>
<evidence type="ECO:0000256" key="3">
    <source>
        <dbReference type="SAM" id="MobiDB-lite"/>
    </source>
</evidence>
<dbReference type="Gene3D" id="1.10.4080.10">
    <property type="entry name" value="ADP-ribosylation/Crystallin J1"/>
    <property type="match status" value="1"/>
</dbReference>
<sequence>MNELGKPSGEAVAVYRARVRGCLLGGAVGDALGYPIEFSALERIRATHGPRGLTGLVTASTGAGAVGLVSDDTQMTLFTVEGLRQAHQQGHGPRLGSAGFRLVRWAYERWLETQRRTGPHESELAQPSGGSYAGPRGGLVTEGWLYSRRAPGNACLSGLALDLVPDPAAPLGPPGPINSDSKGCGAVMRSAPFGLTGATAEEAFDSAARCAQTTHGHPTGYYAAGALAAIVAHLVDGESVEGAVLRALRLLGRHPGHEETTAALTQALDLAAEGAPSAERVERLGAGWIAEEALAIGVYAALAAPGTEEALLLAVNHSGDSDSTGSVCGNILGARHGDHALPHPWVERVEGRARIAVLADDLAAACLPG</sequence>
<gene>
    <name evidence="4" type="ORF">ACFPC0_17790</name>
</gene>
<organism evidence="4 5">
    <name type="scientific">Streptomyces andamanensis</name>
    <dbReference type="NCBI Taxonomy" id="1565035"/>
    <lineage>
        <taxon>Bacteria</taxon>
        <taxon>Bacillati</taxon>
        <taxon>Actinomycetota</taxon>
        <taxon>Actinomycetes</taxon>
        <taxon>Kitasatosporales</taxon>
        <taxon>Streptomycetaceae</taxon>
        <taxon>Streptomyces</taxon>
    </lineage>
</organism>
<dbReference type="InterPro" id="IPR050792">
    <property type="entry name" value="ADP-ribosylglycohydrolase"/>
</dbReference>
<dbReference type="PANTHER" id="PTHR16222">
    <property type="entry name" value="ADP-RIBOSYLGLYCOHYDROLASE"/>
    <property type="match status" value="1"/>
</dbReference>
<dbReference type="EMBL" id="JBHSDP010000015">
    <property type="protein sequence ID" value="MFC4329616.1"/>
    <property type="molecule type" value="Genomic_DNA"/>
</dbReference>
<comment type="caution">
    <text evidence="4">The sequence shown here is derived from an EMBL/GenBank/DDBJ whole genome shotgun (WGS) entry which is preliminary data.</text>
</comment>